<feature type="region of interest" description="Disordered" evidence="1">
    <location>
        <begin position="117"/>
        <end position="137"/>
    </location>
</feature>
<reference evidence="2 3" key="1">
    <citation type="journal article" date="2012" name="Nature">
        <title>The genomic landscape of species divergence in Ficedula flycatchers.</title>
        <authorList>
            <person name="Ellegren H."/>
            <person name="Smeds L."/>
            <person name="Burri R."/>
            <person name="Olason P.I."/>
            <person name="Backstrom N."/>
            <person name="Kawakami T."/>
            <person name="Kunstner A."/>
            <person name="Makinen H."/>
            <person name="Nadachowska-Brzyska K."/>
            <person name="Qvarnstrom A."/>
            <person name="Uebbing S."/>
            <person name="Wolf J.B."/>
        </authorList>
    </citation>
    <scope>NUCLEOTIDE SEQUENCE [LARGE SCALE GENOMIC DNA]</scope>
</reference>
<dbReference type="Ensembl" id="ENSFALT00000038894.1">
    <property type="protein sequence ID" value="ENSFALP00000023645.1"/>
    <property type="gene ID" value="ENSFALG00000024979.1"/>
</dbReference>
<proteinExistence type="predicted"/>
<name>A0A803VLN9_FICAL</name>
<evidence type="ECO:0000256" key="1">
    <source>
        <dbReference type="SAM" id="MobiDB-lite"/>
    </source>
</evidence>
<evidence type="ECO:0000313" key="2">
    <source>
        <dbReference type="Ensembl" id="ENSFALP00000023645.1"/>
    </source>
</evidence>
<organism evidence="2 3">
    <name type="scientific">Ficedula albicollis</name>
    <name type="common">Collared flycatcher</name>
    <name type="synonym">Muscicapa albicollis</name>
    <dbReference type="NCBI Taxonomy" id="59894"/>
    <lineage>
        <taxon>Eukaryota</taxon>
        <taxon>Metazoa</taxon>
        <taxon>Chordata</taxon>
        <taxon>Craniata</taxon>
        <taxon>Vertebrata</taxon>
        <taxon>Euteleostomi</taxon>
        <taxon>Archelosauria</taxon>
        <taxon>Archosauria</taxon>
        <taxon>Dinosauria</taxon>
        <taxon>Saurischia</taxon>
        <taxon>Theropoda</taxon>
        <taxon>Coelurosauria</taxon>
        <taxon>Aves</taxon>
        <taxon>Neognathae</taxon>
        <taxon>Neoaves</taxon>
        <taxon>Telluraves</taxon>
        <taxon>Australaves</taxon>
        <taxon>Passeriformes</taxon>
        <taxon>Muscicapidae</taxon>
        <taxon>Ficedula</taxon>
    </lineage>
</organism>
<protein>
    <submittedName>
        <fullName evidence="2">Uncharacterized protein</fullName>
    </submittedName>
</protein>
<reference evidence="2" key="2">
    <citation type="submission" date="2025-08" db="UniProtKB">
        <authorList>
            <consortium name="Ensembl"/>
        </authorList>
    </citation>
    <scope>IDENTIFICATION</scope>
</reference>
<accession>A0A803VLN9</accession>
<dbReference type="Proteomes" id="UP000016665">
    <property type="component" value="Chromosome 27"/>
</dbReference>
<evidence type="ECO:0000313" key="3">
    <source>
        <dbReference type="Proteomes" id="UP000016665"/>
    </source>
</evidence>
<sequence>QVCPAPGGGSPLGGCSVCPHCVFQCWQCSQCPGALSRPHVSTPGRVSCVMVLPLSPASGKCFLYCNGLMDHLYVCQNGNGCSAWYKAPGHFTGTLGDGCASHRHLLHHLRPAAGLPARPGGGLEPLHPPAGWGPGQA</sequence>
<dbReference type="AlphaFoldDB" id="A0A803VLN9"/>
<reference evidence="2" key="3">
    <citation type="submission" date="2025-09" db="UniProtKB">
        <authorList>
            <consortium name="Ensembl"/>
        </authorList>
    </citation>
    <scope>IDENTIFICATION</scope>
</reference>
<keyword evidence="3" id="KW-1185">Reference proteome</keyword>